<evidence type="ECO:0000313" key="4">
    <source>
        <dbReference type="Proteomes" id="UP000035930"/>
    </source>
</evidence>
<name>A0AAP7FTU5_9GAMM</name>
<dbReference type="EMBL" id="CP011923">
    <property type="protein sequence ID" value="AKN89136.1"/>
    <property type="molecule type" value="Genomic_DNA"/>
</dbReference>
<feature type="domain" description="NAD-dependent epimerase/dehydratase" evidence="1">
    <location>
        <begin position="26"/>
        <end position="191"/>
    </location>
</feature>
<proteinExistence type="predicted"/>
<reference evidence="4" key="1">
    <citation type="submission" date="2015-02" db="EMBL/GenBank/DDBJ databases">
        <title>Complete genome sequence of Francisella noatunensis subsp. orientalis FNO190 isolated from farm-raised Nile tilapia in Brazil.</title>
        <authorList>
            <person name="Figueiredo H.C.P."/>
            <person name="Leal C.A.G."/>
            <person name="Pereira F.L."/>
            <person name="Soares S.C."/>
            <person name="Goncalves L.A."/>
            <person name="Dorella F.A."/>
            <person name="Carvalho A.F."/>
            <person name="Azevedo V.A.C."/>
        </authorList>
    </citation>
    <scope>NUCLEOTIDE SEQUENCE [LARGE SCALE GENOMIC DNA]</scope>
    <source>
        <strain evidence="4">FNO190</strain>
    </source>
</reference>
<dbReference type="InterPro" id="IPR001509">
    <property type="entry name" value="Epimerase_deHydtase"/>
</dbReference>
<dbReference type="RefSeq" id="WP_014714810.1">
    <property type="nucleotide sequence ID" value="NZ_CP011923.2"/>
</dbReference>
<organism evidence="3 5">
    <name type="scientific">Francisella orientalis</name>
    <dbReference type="NCBI Taxonomy" id="299583"/>
    <lineage>
        <taxon>Bacteria</taxon>
        <taxon>Pseudomonadati</taxon>
        <taxon>Pseudomonadota</taxon>
        <taxon>Gammaproteobacteria</taxon>
        <taxon>Thiotrichales</taxon>
        <taxon>Francisellaceae</taxon>
        <taxon>Francisella</taxon>
    </lineage>
</organism>
<dbReference type="InterPro" id="IPR050177">
    <property type="entry name" value="Lipid_A_modif_metabolic_enz"/>
</dbReference>
<evidence type="ECO:0000313" key="3">
    <source>
        <dbReference type="EMBL" id="NIY56594.1"/>
    </source>
</evidence>
<dbReference type="Pfam" id="PF01370">
    <property type="entry name" value="Epimerase"/>
    <property type="match status" value="1"/>
</dbReference>
<dbReference type="PANTHER" id="PTHR43245:SF58">
    <property type="entry name" value="BLL5923 PROTEIN"/>
    <property type="match status" value="1"/>
</dbReference>
<evidence type="ECO:0000313" key="2">
    <source>
        <dbReference type="EMBL" id="AKN89136.1"/>
    </source>
</evidence>
<dbReference type="PANTHER" id="PTHR43245">
    <property type="entry name" value="BIFUNCTIONAL POLYMYXIN RESISTANCE PROTEIN ARNA"/>
    <property type="match status" value="1"/>
</dbReference>
<gene>
    <name evidence="2" type="primary">wbtC</name>
    <name evidence="3" type="ORF">CHQ83_04515</name>
    <name evidence="2" type="ORF">FNO190_1508</name>
</gene>
<dbReference type="Gene3D" id="3.40.50.720">
    <property type="entry name" value="NAD(P)-binding Rossmann-like Domain"/>
    <property type="match status" value="1"/>
</dbReference>
<dbReference type="EMBL" id="QPQM01000011">
    <property type="protein sequence ID" value="NIY56594.1"/>
    <property type="molecule type" value="Genomic_DNA"/>
</dbReference>
<sequence length="261" mass="29612">MKKVLITGLNSYIGNSFEKNCGDDFIIEKISLKDESWQTLDFSKYDAILHVAGIAHTSKDPSLKDKYYAVNTELTYELAKIAKNSGVKQFVFMSSIIVYGDSAPIGQQKIITKDTLPQPDDFYGDSKLQAELKLKTLVSEDFSVAIVRPPMVYGNGSKGNYPKLVKLAKYTFIFPKVANQRSVVYIGNLVSQLKDILNNNYEGTFLPQDDKYFCTSEFIKEYRHKLGKKTYLTVIFNPLIKLLVTKIGFLNKVFGNMIYKK</sequence>
<reference evidence="3" key="3">
    <citation type="journal article" date="2020" name="Int. J. Syst. Evol. Microbiol.">
        <title>Reclassification of Francisella noatunensis subsp. orientalis Ottem et al. 2009 as Francisella orientalis sp. nov., Francisella noatunensis subsp. chilensis subsp. nov. and emended description of Francisella noatunensis.</title>
        <authorList>
            <person name="Ramirez-Paredes J.G."/>
            <person name="Larsson P."/>
            <person name="Thompson K.D."/>
            <person name="Penman D.J."/>
            <person name="Busse H.J."/>
            <person name="Ohrman C."/>
            <person name="Sjodin A."/>
            <person name="Soto E."/>
            <person name="Richards R.H."/>
            <person name="Adams A."/>
            <person name="Colquhoun D.J."/>
        </authorList>
    </citation>
    <scope>NUCLEOTIDE SEQUENCE</scope>
    <source>
        <strain evidence="3">LADL-07285A</strain>
    </source>
</reference>
<dbReference type="AlphaFoldDB" id="A0AAP7FTU5"/>
<dbReference type="Proteomes" id="UP000774689">
    <property type="component" value="Unassembled WGS sequence"/>
</dbReference>
<dbReference type="InterPro" id="IPR036291">
    <property type="entry name" value="NAD(P)-bd_dom_sf"/>
</dbReference>
<protein>
    <submittedName>
        <fullName evidence="3">NAD-dependent epimerase/dehydratase family protein</fullName>
    </submittedName>
    <submittedName>
        <fullName evidence="2">UDP-glucose 4-epimerase</fullName>
    </submittedName>
</protein>
<dbReference type="Proteomes" id="UP000035930">
    <property type="component" value="Chromosome"/>
</dbReference>
<accession>A0AAP7FTU5</accession>
<dbReference type="GeneID" id="45433602"/>
<dbReference type="SUPFAM" id="SSF51735">
    <property type="entry name" value="NAD(P)-binding Rossmann-fold domains"/>
    <property type="match status" value="1"/>
</dbReference>
<keyword evidence="4" id="KW-1185">Reference proteome</keyword>
<evidence type="ECO:0000313" key="5">
    <source>
        <dbReference type="Proteomes" id="UP000774689"/>
    </source>
</evidence>
<evidence type="ECO:0000259" key="1">
    <source>
        <dbReference type="Pfam" id="PF01370"/>
    </source>
</evidence>
<reference evidence="2" key="2">
    <citation type="submission" date="2017-08" db="EMBL/GenBank/DDBJ databases">
        <title>Complete Genome Sequence of Francisella noatunensis subsp. orientalis strain FNO190.</title>
        <authorList>
            <person name="Pereira F.L."/>
            <person name="Goncalves L.A."/>
            <person name="Guilherme T.C."/>
            <person name="Soares S.C."/>
            <person name="Dorella F.A."/>
            <person name="Carvalho A.F."/>
            <person name="Leibowitz M.P."/>
            <person name="Leal C.A.G."/>
            <person name="Azevedo V.A.C."/>
            <person name="Figueiredo H.C.P."/>
        </authorList>
    </citation>
    <scope>NUCLEOTIDE SEQUENCE</scope>
    <source>
        <strain evidence="2">FNO190</strain>
    </source>
</reference>